<evidence type="ECO:0000313" key="2">
    <source>
        <dbReference type="Proteomes" id="UP001626550"/>
    </source>
</evidence>
<dbReference type="EMBL" id="JBJKFK010002739">
    <property type="protein sequence ID" value="KAL3310678.1"/>
    <property type="molecule type" value="Genomic_DNA"/>
</dbReference>
<evidence type="ECO:0000313" key="1">
    <source>
        <dbReference type="EMBL" id="KAL3310678.1"/>
    </source>
</evidence>
<organism evidence="1 2">
    <name type="scientific">Cichlidogyrus casuarinus</name>
    <dbReference type="NCBI Taxonomy" id="1844966"/>
    <lineage>
        <taxon>Eukaryota</taxon>
        <taxon>Metazoa</taxon>
        <taxon>Spiralia</taxon>
        <taxon>Lophotrochozoa</taxon>
        <taxon>Platyhelminthes</taxon>
        <taxon>Monogenea</taxon>
        <taxon>Monopisthocotylea</taxon>
        <taxon>Dactylogyridea</taxon>
        <taxon>Ancyrocephalidae</taxon>
        <taxon>Cichlidogyrus</taxon>
    </lineage>
</organism>
<name>A0ABD2PUC6_9PLAT</name>
<dbReference type="AlphaFoldDB" id="A0ABD2PUC6"/>
<reference evidence="1 2" key="1">
    <citation type="submission" date="2024-11" db="EMBL/GenBank/DDBJ databases">
        <title>Adaptive evolution of stress response genes in parasites aligns with host niche diversity.</title>
        <authorList>
            <person name="Hahn C."/>
            <person name="Resl P."/>
        </authorList>
    </citation>
    <scope>NUCLEOTIDE SEQUENCE [LARGE SCALE GENOMIC DNA]</scope>
    <source>
        <strain evidence="1">EGGRZ-B1_66</strain>
        <tissue evidence="1">Body</tissue>
    </source>
</reference>
<accession>A0ABD2PUC6</accession>
<proteinExistence type="predicted"/>
<sequence length="210" mass="24258">MGVTHQFKSGNNVILLKGLKFDRKYNNVDLYYMDMEGRIMNSTKLLYKYQGVYDSYPQELMDNIAETIASKLKSTKDGKQWDFSQDFAEISHPWSFTVVKIMLVISNVTESFAGKEGYKTDAIRNPDPCKFEGNPPVKCAAVYVKEEDNPPYEFTWPEQIEYGPGLSVQLRFFYKAHAKQWHATKVYSLDETETRVESFKLINGNLDNLV</sequence>
<comment type="caution">
    <text evidence="1">The sequence shown here is derived from an EMBL/GenBank/DDBJ whole genome shotgun (WGS) entry which is preliminary data.</text>
</comment>
<gene>
    <name evidence="1" type="ORF">Ciccas_010750</name>
</gene>
<keyword evidence="2" id="KW-1185">Reference proteome</keyword>
<protein>
    <submittedName>
        <fullName evidence="1">Uncharacterized protein</fullName>
    </submittedName>
</protein>
<dbReference type="Proteomes" id="UP001626550">
    <property type="component" value="Unassembled WGS sequence"/>
</dbReference>